<dbReference type="InterPro" id="IPR001283">
    <property type="entry name" value="CRISP-related"/>
</dbReference>
<evidence type="ECO:0000313" key="2">
    <source>
        <dbReference type="EMBL" id="KFM74773.1"/>
    </source>
</evidence>
<reference evidence="2 3" key="1">
    <citation type="submission" date="2013-11" db="EMBL/GenBank/DDBJ databases">
        <title>Genome sequencing of Stegodyphus mimosarum.</title>
        <authorList>
            <person name="Bechsgaard J."/>
        </authorList>
    </citation>
    <scope>NUCLEOTIDE SEQUENCE [LARGE SCALE GENOMIC DNA]</scope>
</reference>
<dbReference type="AlphaFoldDB" id="A0A087UBN4"/>
<dbReference type="PANTHER" id="PTHR10334">
    <property type="entry name" value="CYSTEINE-RICH SECRETORY PROTEIN-RELATED"/>
    <property type="match status" value="1"/>
</dbReference>
<dbReference type="SMART" id="SM00198">
    <property type="entry name" value="SCP"/>
    <property type="match status" value="1"/>
</dbReference>
<dbReference type="OMA" id="WRNSKEM"/>
<organism evidence="2 3">
    <name type="scientific">Stegodyphus mimosarum</name>
    <name type="common">African social velvet spider</name>
    <dbReference type="NCBI Taxonomy" id="407821"/>
    <lineage>
        <taxon>Eukaryota</taxon>
        <taxon>Metazoa</taxon>
        <taxon>Ecdysozoa</taxon>
        <taxon>Arthropoda</taxon>
        <taxon>Chelicerata</taxon>
        <taxon>Arachnida</taxon>
        <taxon>Araneae</taxon>
        <taxon>Araneomorphae</taxon>
        <taxon>Entelegynae</taxon>
        <taxon>Eresoidea</taxon>
        <taxon>Eresidae</taxon>
        <taxon>Stegodyphus</taxon>
    </lineage>
</organism>
<dbReference type="PROSITE" id="PS01009">
    <property type="entry name" value="CRISP_1"/>
    <property type="match status" value="1"/>
</dbReference>
<dbReference type="Proteomes" id="UP000054359">
    <property type="component" value="Unassembled WGS sequence"/>
</dbReference>
<dbReference type="InterPro" id="IPR018244">
    <property type="entry name" value="Allrgn_V5/Tpx1_CS"/>
</dbReference>
<feature type="domain" description="SCP" evidence="1">
    <location>
        <begin position="2"/>
        <end position="79"/>
    </location>
</feature>
<feature type="non-terminal residue" evidence="2">
    <location>
        <position position="117"/>
    </location>
</feature>
<evidence type="ECO:0000313" key="3">
    <source>
        <dbReference type="Proteomes" id="UP000054359"/>
    </source>
</evidence>
<name>A0A087UBN4_STEMI</name>
<gene>
    <name evidence="2" type="ORF">X975_11891</name>
</gene>
<dbReference type="GO" id="GO:0005576">
    <property type="term" value="C:extracellular region"/>
    <property type="evidence" value="ECO:0007669"/>
    <property type="project" value="InterPro"/>
</dbReference>
<dbReference type="OrthoDB" id="6507808at2759"/>
<dbReference type="EMBL" id="KK119112">
    <property type="protein sequence ID" value="KFM74773.1"/>
    <property type="molecule type" value="Genomic_DNA"/>
</dbReference>
<keyword evidence="3" id="KW-1185">Reference proteome</keyword>
<protein>
    <submittedName>
        <fullName evidence="2">Golgi-associated plant pathogenesis-related protein 1</fullName>
    </submittedName>
</protein>
<dbReference type="PRINTS" id="PR00837">
    <property type="entry name" value="V5TPXLIKE"/>
</dbReference>
<proteinExistence type="predicted"/>
<sequence length="117" mass="13769">MSDNSRPMAKGTEVVDSWYSEHVFYPYSGQITREIVMKAGHFTQVIWRNSKEMGIGKAVSRRNRVYVVANYYPAGNVLNKFADNVPRKVHTSYESRRYSRRIFTRTVDFQHQVSYHN</sequence>
<dbReference type="InterPro" id="IPR035940">
    <property type="entry name" value="CAP_sf"/>
</dbReference>
<dbReference type="Gene3D" id="3.40.33.10">
    <property type="entry name" value="CAP"/>
    <property type="match status" value="1"/>
</dbReference>
<dbReference type="Pfam" id="PF00188">
    <property type="entry name" value="CAP"/>
    <property type="match status" value="1"/>
</dbReference>
<dbReference type="SUPFAM" id="SSF55797">
    <property type="entry name" value="PR-1-like"/>
    <property type="match status" value="1"/>
</dbReference>
<dbReference type="STRING" id="407821.A0A087UBN4"/>
<dbReference type="InterPro" id="IPR014044">
    <property type="entry name" value="CAP_dom"/>
</dbReference>
<evidence type="ECO:0000259" key="1">
    <source>
        <dbReference type="SMART" id="SM00198"/>
    </source>
</evidence>
<accession>A0A087UBN4</accession>